<dbReference type="CDD" id="cd00383">
    <property type="entry name" value="trans_reg_C"/>
    <property type="match status" value="1"/>
</dbReference>
<evidence type="ECO:0000256" key="2">
    <source>
        <dbReference type="ARBA" id="ARBA00023012"/>
    </source>
</evidence>
<dbReference type="InterPro" id="IPR001867">
    <property type="entry name" value="OmpR/PhoB-type_DNA-bd"/>
</dbReference>
<dbReference type="GO" id="GO:0006355">
    <property type="term" value="P:regulation of DNA-templated transcription"/>
    <property type="evidence" value="ECO:0007669"/>
    <property type="project" value="InterPro"/>
</dbReference>
<feature type="modified residue" description="4-aspartylphosphate" evidence="6">
    <location>
        <position position="52"/>
    </location>
</feature>
<dbReference type="InterPro" id="IPR036388">
    <property type="entry name" value="WH-like_DNA-bd_sf"/>
</dbReference>
<dbReference type="SMART" id="SM00862">
    <property type="entry name" value="Trans_reg_C"/>
    <property type="match status" value="1"/>
</dbReference>
<evidence type="ECO:0000256" key="5">
    <source>
        <dbReference type="ARBA" id="ARBA00023163"/>
    </source>
</evidence>
<dbReference type="InterPro" id="IPR011006">
    <property type="entry name" value="CheY-like_superfamily"/>
</dbReference>
<evidence type="ECO:0000256" key="1">
    <source>
        <dbReference type="ARBA" id="ARBA00022553"/>
    </source>
</evidence>
<keyword evidence="11" id="KW-1185">Reference proteome</keyword>
<reference evidence="10" key="1">
    <citation type="submission" date="2021-01" db="EMBL/GenBank/DDBJ databases">
        <title>Modified the classification status of verrucomicrobia.</title>
        <authorList>
            <person name="Feng X."/>
        </authorList>
    </citation>
    <scope>NUCLEOTIDE SEQUENCE</scope>
    <source>
        <strain evidence="10">KCTC 13126</strain>
    </source>
</reference>
<dbReference type="FunFam" id="3.40.50.2300:FF:000001">
    <property type="entry name" value="DNA-binding response regulator PhoB"/>
    <property type="match status" value="1"/>
</dbReference>
<comment type="caution">
    <text evidence="10">The sequence shown here is derived from an EMBL/GenBank/DDBJ whole genome shotgun (WGS) entry which is preliminary data.</text>
</comment>
<keyword evidence="5" id="KW-0804">Transcription</keyword>
<dbReference type="Gene3D" id="1.10.10.10">
    <property type="entry name" value="Winged helix-like DNA-binding domain superfamily/Winged helix DNA-binding domain"/>
    <property type="match status" value="1"/>
</dbReference>
<proteinExistence type="predicted"/>
<dbReference type="Proteomes" id="UP000617628">
    <property type="component" value="Unassembled WGS sequence"/>
</dbReference>
<dbReference type="CDD" id="cd17574">
    <property type="entry name" value="REC_OmpR"/>
    <property type="match status" value="1"/>
</dbReference>
<dbReference type="GO" id="GO:0000156">
    <property type="term" value="F:phosphorelay response regulator activity"/>
    <property type="evidence" value="ECO:0007669"/>
    <property type="project" value="TreeGrafter"/>
</dbReference>
<dbReference type="InterPro" id="IPR039420">
    <property type="entry name" value="WalR-like"/>
</dbReference>
<dbReference type="EMBL" id="JAENIL010000032">
    <property type="protein sequence ID" value="MBK1878571.1"/>
    <property type="molecule type" value="Genomic_DNA"/>
</dbReference>
<organism evidence="10 11">
    <name type="scientific">Pelagicoccus mobilis</name>
    <dbReference type="NCBI Taxonomy" id="415221"/>
    <lineage>
        <taxon>Bacteria</taxon>
        <taxon>Pseudomonadati</taxon>
        <taxon>Verrucomicrobiota</taxon>
        <taxon>Opitutia</taxon>
        <taxon>Puniceicoccales</taxon>
        <taxon>Pelagicoccaceae</taxon>
        <taxon>Pelagicoccus</taxon>
    </lineage>
</organism>
<dbReference type="Pfam" id="PF00072">
    <property type="entry name" value="Response_reg"/>
    <property type="match status" value="1"/>
</dbReference>
<evidence type="ECO:0000259" key="9">
    <source>
        <dbReference type="PROSITE" id="PS51755"/>
    </source>
</evidence>
<feature type="domain" description="OmpR/PhoB-type" evidence="9">
    <location>
        <begin position="125"/>
        <end position="224"/>
    </location>
</feature>
<dbReference type="PROSITE" id="PS50110">
    <property type="entry name" value="RESPONSE_REGULATORY"/>
    <property type="match status" value="1"/>
</dbReference>
<dbReference type="InterPro" id="IPR001789">
    <property type="entry name" value="Sig_transdc_resp-reg_receiver"/>
</dbReference>
<protein>
    <submittedName>
        <fullName evidence="10">Response regulator transcription factor</fullName>
    </submittedName>
</protein>
<evidence type="ECO:0000256" key="3">
    <source>
        <dbReference type="ARBA" id="ARBA00023015"/>
    </source>
</evidence>
<keyword evidence="4 7" id="KW-0238">DNA-binding</keyword>
<dbReference type="Pfam" id="PF00486">
    <property type="entry name" value="Trans_reg_C"/>
    <property type="match status" value="1"/>
</dbReference>
<gene>
    <name evidence="10" type="ORF">JIN87_16945</name>
</gene>
<dbReference type="Gene3D" id="6.10.250.690">
    <property type="match status" value="1"/>
</dbReference>
<accession>A0A934VM80</accession>
<dbReference type="AlphaFoldDB" id="A0A934VM80"/>
<dbReference type="RefSeq" id="WP_200356783.1">
    <property type="nucleotide sequence ID" value="NZ_JAENIL010000032.1"/>
</dbReference>
<dbReference type="SMART" id="SM00448">
    <property type="entry name" value="REC"/>
    <property type="match status" value="1"/>
</dbReference>
<feature type="domain" description="Response regulatory" evidence="8">
    <location>
        <begin position="3"/>
        <end position="117"/>
    </location>
</feature>
<dbReference type="PROSITE" id="PS51755">
    <property type="entry name" value="OMPR_PHOB"/>
    <property type="match status" value="1"/>
</dbReference>
<dbReference type="PANTHER" id="PTHR48111">
    <property type="entry name" value="REGULATOR OF RPOS"/>
    <property type="match status" value="1"/>
</dbReference>
<dbReference type="PANTHER" id="PTHR48111:SF40">
    <property type="entry name" value="PHOSPHATE REGULON TRANSCRIPTIONAL REGULATORY PROTEIN PHOB"/>
    <property type="match status" value="1"/>
</dbReference>
<name>A0A934VM80_9BACT</name>
<evidence type="ECO:0000259" key="8">
    <source>
        <dbReference type="PROSITE" id="PS50110"/>
    </source>
</evidence>
<sequence>MPKILIVEDDEALARGLRDNFGFEGYEVLYAADGDTGLDMILEQGPDIALLDVMLPGLDGFSICDTARKEGCDMPIIMLTAKGQERDIVRGLELGADDYVVKPFSVKELMARVKAFLRRHRSIEERVFEFGEFRFDRDSQALSRDGDVVKLTRKEYQLLEYLLTNQGKALTRQGIMNTVWGSSVLVTQRSVDRCVTTLRSKIEPEPSRPKHVLTIRDVGYRFEA</sequence>
<evidence type="ECO:0000256" key="6">
    <source>
        <dbReference type="PROSITE-ProRule" id="PRU00169"/>
    </source>
</evidence>
<evidence type="ECO:0000256" key="7">
    <source>
        <dbReference type="PROSITE-ProRule" id="PRU01091"/>
    </source>
</evidence>
<evidence type="ECO:0000256" key="4">
    <source>
        <dbReference type="ARBA" id="ARBA00023125"/>
    </source>
</evidence>
<keyword evidence="2" id="KW-0902">Two-component regulatory system</keyword>
<keyword evidence="1 6" id="KW-0597">Phosphoprotein</keyword>
<dbReference type="GO" id="GO:0000976">
    <property type="term" value="F:transcription cis-regulatory region binding"/>
    <property type="evidence" value="ECO:0007669"/>
    <property type="project" value="TreeGrafter"/>
</dbReference>
<keyword evidence="3" id="KW-0805">Transcription regulation</keyword>
<dbReference type="Gene3D" id="3.40.50.2300">
    <property type="match status" value="1"/>
</dbReference>
<dbReference type="GO" id="GO:0032993">
    <property type="term" value="C:protein-DNA complex"/>
    <property type="evidence" value="ECO:0007669"/>
    <property type="project" value="TreeGrafter"/>
</dbReference>
<evidence type="ECO:0000313" key="10">
    <source>
        <dbReference type="EMBL" id="MBK1878571.1"/>
    </source>
</evidence>
<feature type="DNA-binding region" description="OmpR/PhoB-type" evidence="7">
    <location>
        <begin position="125"/>
        <end position="224"/>
    </location>
</feature>
<evidence type="ECO:0000313" key="11">
    <source>
        <dbReference type="Proteomes" id="UP000617628"/>
    </source>
</evidence>
<dbReference type="GO" id="GO:0005829">
    <property type="term" value="C:cytosol"/>
    <property type="evidence" value="ECO:0007669"/>
    <property type="project" value="TreeGrafter"/>
</dbReference>
<dbReference type="SUPFAM" id="SSF52172">
    <property type="entry name" value="CheY-like"/>
    <property type="match status" value="1"/>
</dbReference>